<dbReference type="InterPro" id="IPR058840">
    <property type="entry name" value="AAA_SelU"/>
</dbReference>
<accession>A0A285HWL4</accession>
<dbReference type="RefSeq" id="WP_097018952.1">
    <property type="nucleotide sequence ID" value="NZ_OBDZ01000026.1"/>
</dbReference>
<dbReference type="NCBIfam" id="NF008752">
    <property type="entry name" value="PRK11784.1-4"/>
    <property type="match status" value="1"/>
</dbReference>
<dbReference type="InterPro" id="IPR017582">
    <property type="entry name" value="SelU"/>
</dbReference>
<dbReference type="InterPro" id="IPR001763">
    <property type="entry name" value="Rhodanese-like_dom"/>
</dbReference>
<proteinExistence type="predicted"/>
<dbReference type="OrthoDB" id="9808735at2"/>
<dbReference type="PANTHER" id="PTHR30401">
    <property type="entry name" value="TRNA 2-SELENOURIDINE SYNTHASE"/>
    <property type="match status" value="1"/>
</dbReference>
<gene>
    <name evidence="3" type="ORF">SAMN06265827_12642</name>
</gene>
<dbReference type="InterPro" id="IPR036873">
    <property type="entry name" value="Rhodanese-like_dom_sf"/>
</dbReference>
<dbReference type="Proteomes" id="UP000219573">
    <property type="component" value="Unassembled WGS sequence"/>
</dbReference>
<dbReference type="GO" id="GO:0043828">
    <property type="term" value="F:tRNA 2-selenouridine synthase activity"/>
    <property type="evidence" value="ECO:0007669"/>
    <property type="project" value="InterPro"/>
</dbReference>
<name>A0A285HWL4_9FIRM</name>
<protein>
    <submittedName>
        <fullName evidence="3">tRNA 2-selenouridine synthase</fullName>
    </submittedName>
</protein>
<dbReference type="PROSITE" id="PS50206">
    <property type="entry name" value="RHODANESE_3"/>
    <property type="match status" value="1"/>
</dbReference>
<organism evidence="3 4">
    <name type="scientific">Orenia metallireducens</name>
    <dbReference type="NCBI Taxonomy" id="1413210"/>
    <lineage>
        <taxon>Bacteria</taxon>
        <taxon>Bacillati</taxon>
        <taxon>Bacillota</taxon>
        <taxon>Clostridia</taxon>
        <taxon>Halanaerobiales</taxon>
        <taxon>Halobacteroidaceae</taxon>
        <taxon>Orenia</taxon>
    </lineage>
</organism>
<reference evidence="4" key="1">
    <citation type="submission" date="2017-09" db="EMBL/GenBank/DDBJ databases">
        <authorList>
            <person name="Varghese N."/>
            <person name="Submissions S."/>
        </authorList>
    </citation>
    <scope>NUCLEOTIDE SEQUENCE [LARGE SCALE GENOMIC DNA]</scope>
    <source>
        <strain evidence="4">MSL47</strain>
    </source>
</reference>
<evidence type="ECO:0000313" key="3">
    <source>
        <dbReference type="EMBL" id="SNY40095.1"/>
    </source>
</evidence>
<dbReference type="SUPFAM" id="SSF52821">
    <property type="entry name" value="Rhodanese/Cell cycle control phosphatase"/>
    <property type="match status" value="1"/>
</dbReference>
<evidence type="ECO:0000259" key="2">
    <source>
        <dbReference type="PROSITE" id="PS50206"/>
    </source>
</evidence>
<dbReference type="InterPro" id="IPR027417">
    <property type="entry name" value="P-loop_NTPase"/>
</dbReference>
<dbReference type="SMART" id="SM00450">
    <property type="entry name" value="RHOD"/>
    <property type="match status" value="1"/>
</dbReference>
<keyword evidence="1" id="KW-0711">Selenium</keyword>
<dbReference type="NCBIfam" id="NF008750">
    <property type="entry name" value="PRK11784.1-2"/>
    <property type="match status" value="1"/>
</dbReference>
<feature type="domain" description="Rhodanese" evidence="2">
    <location>
        <begin position="11"/>
        <end position="133"/>
    </location>
</feature>
<dbReference type="GO" id="GO:0002098">
    <property type="term" value="P:tRNA wobble uridine modification"/>
    <property type="evidence" value="ECO:0007669"/>
    <property type="project" value="InterPro"/>
</dbReference>
<dbReference type="Pfam" id="PF26341">
    <property type="entry name" value="AAA_SelU"/>
    <property type="match status" value="1"/>
</dbReference>
<dbReference type="PANTHER" id="PTHR30401:SF0">
    <property type="entry name" value="TRNA 2-SELENOURIDINE SYNTHASE"/>
    <property type="match status" value="1"/>
</dbReference>
<evidence type="ECO:0000256" key="1">
    <source>
        <dbReference type="ARBA" id="ARBA00023266"/>
    </source>
</evidence>
<dbReference type="AlphaFoldDB" id="A0A285HWL4"/>
<dbReference type="SUPFAM" id="SSF52540">
    <property type="entry name" value="P-loop containing nucleoside triphosphate hydrolases"/>
    <property type="match status" value="1"/>
</dbReference>
<dbReference type="NCBIfam" id="TIGR03167">
    <property type="entry name" value="tRNA_sel_U_synt"/>
    <property type="match status" value="1"/>
</dbReference>
<dbReference type="STRING" id="1413210.U472_09410"/>
<dbReference type="Pfam" id="PF00581">
    <property type="entry name" value="Rhodanese"/>
    <property type="match status" value="1"/>
</dbReference>
<dbReference type="EMBL" id="OBDZ01000026">
    <property type="protein sequence ID" value="SNY40095.1"/>
    <property type="molecule type" value="Genomic_DNA"/>
</dbReference>
<dbReference type="Gene3D" id="3.40.250.10">
    <property type="entry name" value="Rhodanese-like domain"/>
    <property type="match status" value="1"/>
</dbReference>
<keyword evidence="4" id="KW-1185">Reference proteome</keyword>
<sequence>MKIISYQKLLNKESVIYVDVRTPDEFAESTIPGAINLPIFSNEERAEVGTIYTQQSPAAAKLLAVDLVSPKIPQMIRKIKELTENHQHVVIFCARGGMRSESIATFSELAGFKVYKLKGGYKAYRNFIIEKLRNYQLDSKLMVIHGFTGVGKTDLLYKLEDADISVIDLEGLANHRGSAFGSIGLEQPRNQKMFDSLLWEKLEEIKDSKVVAIEAESKRIGISTLPDFLLEAMKKGLHTLIKSSLESRINRIIDEYKGSYTQDENKFLQASLEAITCIRKHLVKKIGKNDYNKLVNHCKQGELEKVVEILLTEYYDPLYLHSQNKFDYFDLEIEDDDLEKIKERIIEFISIY</sequence>
<evidence type="ECO:0000313" key="4">
    <source>
        <dbReference type="Proteomes" id="UP000219573"/>
    </source>
</evidence>